<evidence type="ECO:0000313" key="3">
    <source>
        <dbReference type="Proteomes" id="UP000637002"/>
    </source>
</evidence>
<feature type="region of interest" description="Disordered" evidence="1">
    <location>
        <begin position="338"/>
        <end position="364"/>
    </location>
</feature>
<reference evidence="2" key="1">
    <citation type="journal article" date="2014" name="Int. J. Syst. Evol. Microbiol.">
        <title>Complete genome sequence of Corynebacterium casei LMG S-19264T (=DSM 44701T), isolated from a smear-ripened cheese.</title>
        <authorList>
            <consortium name="US DOE Joint Genome Institute (JGI-PGF)"/>
            <person name="Walter F."/>
            <person name="Albersmeier A."/>
            <person name="Kalinowski J."/>
            <person name="Ruckert C."/>
        </authorList>
    </citation>
    <scope>NUCLEOTIDE SEQUENCE</scope>
    <source>
        <strain evidence="2">CGMCC 1.12919</strain>
    </source>
</reference>
<accession>A0A916UUY6</accession>
<gene>
    <name evidence="2" type="ORF">GCM10010994_54480</name>
</gene>
<evidence type="ECO:0000256" key="1">
    <source>
        <dbReference type="SAM" id="MobiDB-lite"/>
    </source>
</evidence>
<comment type="caution">
    <text evidence="2">The sequence shown here is derived from an EMBL/GenBank/DDBJ whole genome shotgun (WGS) entry which is preliminary data.</text>
</comment>
<protein>
    <submittedName>
        <fullName evidence="2">Uncharacterized protein</fullName>
    </submittedName>
</protein>
<dbReference type="Proteomes" id="UP000637002">
    <property type="component" value="Unassembled WGS sequence"/>
</dbReference>
<sequence>MTKHLYCHAAVPDGPFVPRQDVVSRSGLHRAAAGTALADRSPTVPSRAAAQTLSELERTLLILAGAERGASPDLLIIDDTGAYATRLRSVDRETIRARRERGDLPGLAEQMRPSIVRIDEADDDPPRTWPHADRPRLADLSQSTLFIPVGDQVDSLLERLWTAIGEAAPVCDDAGRLLGRPAQLIAAGALRPDRAVPLATIEADARARLHGELAATAAGIRHMADAMGLDGPPLSGFDLASLPGAVGFRMEDGPQGLDAIGLDGHFEPLVPPYVGDMEEAAWRFAERRHDHPRSPSDAGGAREHLVAYLGSVAQDAHDRFGRFPATVPTLVLAAGAAVRRPAPQRHHRRPTARLAGPMRGEAVR</sequence>
<dbReference type="EMBL" id="BMGG01000011">
    <property type="protein sequence ID" value="GGC89736.1"/>
    <property type="molecule type" value="Genomic_DNA"/>
</dbReference>
<proteinExistence type="predicted"/>
<name>A0A916UUY6_9HYPH</name>
<keyword evidence="3" id="KW-1185">Reference proteome</keyword>
<dbReference type="AlphaFoldDB" id="A0A916UUY6"/>
<organism evidence="2 3">
    <name type="scientific">Chelatococcus reniformis</name>
    <dbReference type="NCBI Taxonomy" id="1494448"/>
    <lineage>
        <taxon>Bacteria</taxon>
        <taxon>Pseudomonadati</taxon>
        <taxon>Pseudomonadota</taxon>
        <taxon>Alphaproteobacteria</taxon>
        <taxon>Hyphomicrobiales</taxon>
        <taxon>Chelatococcaceae</taxon>
        <taxon>Chelatococcus</taxon>
    </lineage>
</organism>
<dbReference type="RefSeq" id="WP_188612324.1">
    <property type="nucleotide sequence ID" value="NZ_BMGG01000011.1"/>
</dbReference>
<reference evidence="2" key="2">
    <citation type="submission" date="2020-09" db="EMBL/GenBank/DDBJ databases">
        <authorList>
            <person name="Sun Q."/>
            <person name="Zhou Y."/>
        </authorList>
    </citation>
    <scope>NUCLEOTIDE SEQUENCE</scope>
    <source>
        <strain evidence="2">CGMCC 1.12919</strain>
    </source>
</reference>
<feature type="compositionally biased region" description="Basic residues" evidence="1">
    <location>
        <begin position="342"/>
        <end position="351"/>
    </location>
</feature>
<evidence type="ECO:0000313" key="2">
    <source>
        <dbReference type="EMBL" id="GGC89736.1"/>
    </source>
</evidence>